<organism evidence="2 3">
    <name type="scientific">Zopfia rhizophila CBS 207.26</name>
    <dbReference type="NCBI Taxonomy" id="1314779"/>
    <lineage>
        <taxon>Eukaryota</taxon>
        <taxon>Fungi</taxon>
        <taxon>Dikarya</taxon>
        <taxon>Ascomycota</taxon>
        <taxon>Pezizomycotina</taxon>
        <taxon>Dothideomycetes</taxon>
        <taxon>Dothideomycetes incertae sedis</taxon>
        <taxon>Zopfiaceae</taxon>
        <taxon>Zopfia</taxon>
    </lineage>
</organism>
<protein>
    <submittedName>
        <fullName evidence="2">Uncharacterized protein</fullName>
    </submittedName>
</protein>
<keyword evidence="1" id="KW-0812">Transmembrane</keyword>
<evidence type="ECO:0000313" key="3">
    <source>
        <dbReference type="Proteomes" id="UP000800200"/>
    </source>
</evidence>
<dbReference type="Proteomes" id="UP000800200">
    <property type="component" value="Unassembled WGS sequence"/>
</dbReference>
<proteinExistence type="predicted"/>
<evidence type="ECO:0000313" key="2">
    <source>
        <dbReference type="EMBL" id="KAF2185965.1"/>
    </source>
</evidence>
<keyword evidence="1" id="KW-1133">Transmembrane helix</keyword>
<evidence type="ECO:0000256" key="1">
    <source>
        <dbReference type="SAM" id="Phobius"/>
    </source>
</evidence>
<keyword evidence="1" id="KW-0472">Membrane</keyword>
<feature type="transmembrane region" description="Helical" evidence="1">
    <location>
        <begin position="16"/>
        <end position="37"/>
    </location>
</feature>
<accession>A0A6A6E4N3</accession>
<keyword evidence="3" id="KW-1185">Reference proteome</keyword>
<reference evidence="2" key="1">
    <citation type="journal article" date="2020" name="Stud. Mycol.">
        <title>101 Dothideomycetes genomes: a test case for predicting lifestyles and emergence of pathogens.</title>
        <authorList>
            <person name="Haridas S."/>
            <person name="Albert R."/>
            <person name="Binder M."/>
            <person name="Bloem J."/>
            <person name="Labutti K."/>
            <person name="Salamov A."/>
            <person name="Andreopoulos B."/>
            <person name="Baker S."/>
            <person name="Barry K."/>
            <person name="Bills G."/>
            <person name="Bluhm B."/>
            <person name="Cannon C."/>
            <person name="Castanera R."/>
            <person name="Culley D."/>
            <person name="Daum C."/>
            <person name="Ezra D."/>
            <person name="Gonzalez J."/>
            <person name="Henrissat B."/>
            <person name="Kuo A."/>
            <person name="Liang C."/>
            <person name="Lipzen A."/>
            <person name="Lutzoni F."/>
            <person name="Magnuson J."/>
            <person name="Mondo S."/>
            <person name="Nolan M."/>
            <person name="Ohm R."/>
            <person name="Pangilinan J."/>
            <person name="Park H.-J."/>
            <person name="Ramirez L."/>
            <person name="Alfaro M."/>
            <person name="Sun H."/>
            <person name="Tritt A."/>
            <person name="Yoshinaga Y."/>
            <person name="Zwiers L.-H."/>
            <person name="Turgeon B."/>
            <person name="Goodwin S."/>
            <person name="Spatafora J."/>
            <person name="Crous P."/>
            <person name="Grigoriev I."/>
        </authorList>
    </citation>
    <scope>NUCLEOTIDE SEQUENCE</scope>
    <source>
        <strain evidence="2">CBS 207.26</strain>
    </source>
</reference>
<dbReference type="AlphaFoldDB" id="A0A6A6E4N3"/>
<sequence length="104" mass="11441">MVEGETDGNVAPVDPVSIYTVVFALAPGVLDAVFALGRLGSLWLVVRDVFVAPFPDWKVDNKHNNANSRKELELNGACEFMRTGAMLMSSEMDPRIRMGRVVMT</sequence>
<gene>
    <name evidence="2" type="ORF">K469DRAFT_687404</name>
</gene>
<dbReference type="EMBL" id="ML994631">
    <property type="protein sequence ID" value="KAF2185965.1"/>
    <property type="molecule type" value="Genomic_DNA"/>
</dbReference>
<name>A0A6A6E4N3_9PEZI</name>